<evidence type="ECO:0000256" key="1">
    <source>
        <dbReference type="SAM" id="MobiDB-lite"/>
    </source>
</evidence>
<evidence type="ECO:0000313" key="2">
    <source>
        <dbReference type="EnsemblMetazoa" id="Aqu2.1.32011_001"/>
    </source>
</evidence>
<evidence type="ECO:0008006" key="3">
    <source>
        <dbReference type="Google" id="ProtNLM"/>
    </source>
</evidence>
<dbReference type="SUPFAM" id="SSF52058">
    <property type="entry name" value="L domain-like"/>
    <property type="match status" value="1"/>
</dbReference>
<sequence>MSSSRGASRKSPAGSTRLKPNPNFFNSPSQCDGVGKEGSVPESLLKEARKTGSLNLSTEQVGAGLCETCNMFFKFIKNDRNKFFFNFHFYDALINMGISVIPPKLWRLNIDPPDGSTASFDVDERWWDQVELTRLDLSSNEIKEISEDIENFNSLSVLEVHYNELTCLPNNVIKLDKLSKIFAR</sequence>
<name>A0A1X7UWF9_AMPQE</name>
<organism evidence="2">
    <name type="scientific">Amphimedon queenslandica</name>
    <name type="common">Sponge</name>
    <dbReference type="NCBI Taxonomy" id="400682"/>
    <lineage>
        <taxon>Eukaryota</taxon>
        <taxon>Metazoa</taxon>
        <taxon>Porifera</taxon>
        <taxon>Demospongiae</taxon>
        <taxon>Heteroscleromorpha</taxon>
        <taxon>Haplosclerida</taxon>
        <taxon>Niphatidae</taxon>
        <taxon>Amphimedon</taxon>
    </lineage>
</organism>
<reference evidence="2" key="1">
    <citation type="submission" date="2017-05" db="UniProtKB">
        <authorList>
            <consortium name="EnsemblMetazoa"/>
        </authorList>
    </citation>
    <scope>IDENTIFICATION</scope>
</reference>
<dbReference type="InParanoid" id="A0A1X7UWF9"/>
<dbReference type="eggNOG" id="KOG0472">
    <property type="taxonomic scope" value="Eukaryota"/>
</dbReference>
<dbReference type="PROSITE" id="PS51450">
    <property type="entry name" value="LRR"/>
    <property type="match status" value="1"/>
</dbReference>
<dbReference type="InterPro" id="IPR001611">
    <property type="entry name" value="Leu-rich_rpt"/>
</dbReference>
<protein>
    <recommendedName>
        <fullName evidence="3">Leucine-rich repeat-containing protein</fullName>
    </recommendedName>
</protein>
<dbReference type="OrthoDB" id="660555at2759"/>
<feature type="region of interest" description="Disordered" evidence="1">
    <location>
        <begin position="1"/>
        <end position="38"/>
    </location>
</feature>
<accession>A0A1X7UWF9</accession>
<dbReference type="InterPro" id="IPR032675">
    <property type="entry name" value="LRR_dom_sf"/>
</dbReference>
<dbReference type="STRING" id="400682.A0A1X7UWF9"/>
<dbReference type="AlphaFoldDB" id="A0A1X7UWF9"/>
<proteinExistence type="predicted"/>
<dbReference type="Gene3D" id="3.80.10.10">
    <property type="entry name" value="Ribonuclease Inhibitor"/>
    <property type="match status" value="1"/>
</dbReference>
<dbReference type="EnsemblMetazoa" id="Aqu2.1.32011_001">
    <property type="protein sequence ID" value="Aqu2.1.32011_001"/>
    <property type="gene ID" value="Aqu2.1.32011"/>
</dbReference>